<dbReference type="Gene3D" id="2.40.70.10">
    <property type="entry name" value="Acid Proteases"/>
    <property type="match status" value="1"/>
</dbReference>
<dbReference type="AlphaFoldDB" id="A0A1F5ZTV8"/>
<evidence type="ECO:0000313" key="1">
    <source>
        <dbReference type="EMBL" id="OGG15552.1"/>
    </source>
</evidence>
<dbReference type="EMBL" id="MFJL01000023">
    <property type="protein sequence ID" value="OGG15552.1"/>
    <property type="molecule type" value="Genomic_DNA"/>
</dbReference>
<evidence type="ECO:0008006" key="3">
    <source>
        <dbReference type="Google" id="ProtNLM"/>
    </source>
</evidence>
<dbReference type="InterPro" id="IPR021109">
    <property type="entry name" value="Peptidase_aspartic_dom_sf"/>
</dbReference>
<evidence type="ECO:0000313" key="2">
    <source>
        <dbReference type="Proteomes" id="UP000176923"/>
    </source>
</evidence>
<dbReference type="PROSITE" id="PS00141">
    <property type="entry name" value="ASP_PROTEASE"/>
    <property type="match status" value="1"/>
</dbReference>
<name>A0A1F5ZTV8_9BACT</name>
<proteinExistence type="predicted"/>
<accession>A0A1F5ZTV8</accession>
<dbReference type="Proteomes" id="UP000176923">
    <property type="component" value="Unassembled WGS sequence"/>
</dbReference>
<dbReference type="SUPFAM" id="SSF50630">
    <property type="entry name" value="Acid proteases"/>
    <property type="match status" value="1"/>
</dbReference>
<gene>
    <name evidence="1" type="ORF">A3D77_05920</name>
</gene>
<dbReference type="STRING" id="1798382.A3D77_05920"/>
<reference evidence="1 2" key="1">
    <citation type="journal article" date="2016" name="Nat. Commun.">
        <title>Thousands of microbial genomes shed light on interconnected biogeochemical processes in an aquifer system.</title>
        <authorList>
            <person name="Anantharaman K."/>
            <person name="Brown C.T."/>
            <person name="Hug L.A."/>
            <person name="Sharon I."/>
            <person name="Castelle C.J."/>
            <person name="Probst A.J."/>
            <person name="Thomas B.C."/>
            <person name="Singh A."/>
            <person name="Wilkins M.J."/>
            <person name="Karaoz U."/>
            <person name="Brodie E.L."/>
            <person name="Williams K.H."/>
            <person name="Hubbard S.S."/>
            <person name="Banfield J.F."/>
        </authorList>
    </citation>
    <scope>NUCLEOTIDE SEQUENCE [LARGE SCALE GENOMIC DNA]</scope>
</reference>
<dbReference type="InterPro" id="IPR001969">
    <property type="entry name" value="Aspartic_peptidase_AS"/>
</dbReference>
<dbReference type="GO" id="GO:0004190">
    <property type="term" value="F:aspartic-type endopeptidase activity"/>
    <property type="evidence" value="ECO:0007669"/>
    <property type="project" value="InterPro"/>
</dbReference>
<comment type="caution">
    <text evidence="1">The sequence shown here is derived from an EMBL/GenBank/DDBJ whole genome shotgun (WGS) entry which is preliminary data.</text>
</comment>
<sequence>MPVFNNVFLENTPDGKQRLSPNVLMKVGPVVPIEVSLPTSLVTAYTQLHKPLPPPEAGLVLIDTGATRSCVDDDVIRKLGVSPIRQGEVNNTTGKHTVNIYPAHFKFPSMKNFEIDFTSAIGVNIRTQKVNNQSIIALIGRDVLSRCTLIYNGPMGTFTLAI</sequence>
<organism evidence="1 2">
    <name type="scientific">Candidatus Gottesmanbacteria bacterium RIFCSPHIGHO2_02_FULL_39_11</name>
    <dbReference type="NCBI Taxonomy" id="1798382"/>
    <lineage>
        <taxon>Bacteria</taxon>
        <taxon>Candidatus Gottesmaniibacteriota</taxon>
    </lineage>
</organism>
<protein>
    <recommendedName>
        <fullName evidence="3">Peptidase A2 domain-containing protein</fullName>
    </recommendedName>
</protein>
<dbReference type="GO" id="GO:0006508">
    <property type="term" value="P:proteolysis"/>
    <property type="evidence" value="ECO:0007669"/>
    <property type="project" value="InterPro"/>
</dbReference>